<dbReference type="EMBL" id="JADGIK010000005">
    <property type="protein sequence ID" value="MBF0597446.1"/>
    <property type="molecule type" value="Genomic_DNA"/>
</dbReference>
<accession>A0A8J7FVY0</accession>
<dbReference type="Proteomes" id="UP000608754">
    <property type="component" value="Unassembled WGS sequence"/>
</dbReference>
<comment type="caution">
    <text evidence="2">The sequence shown here is derived from an EMBL/GenBank/DDBJ whole genome shotgun (WGS) entry which is preliminary data.</text>
</comment>
<gene>
    <name evidence="2" type="ORF">IM532_08285</name>
</gene>
<proteinExistence type="predicted"/>
<keyword evidence="3" id="KW-1185">Reference proteome</keyword>
<dbReference type="AlphaFoldDB" id="A0A8J7FVY0"/>
<evidence type="ECO:0000313" key="3">
    <source>
        <dbReference type="Proteomes" id="UP000608754"/>
    </source>
</evidence>
<sequence length="188" mass="21454">MNTINKVLRSAFTLAGITLVLFFGLYIVYSTNGSITQKDYYVYTMMICCFGLIPLFAGFCFFTMLNVSKAKAKVSKSYEDLMTFKEGFKIGFYVMFIAGFISLAVIFIFFNTTGILAQDALRNGILDTFMSNMDAEQAAVIEQSRKEPEIMKVNLFSFKYFFGCLSMFLSFYMAVSAMFAQFLKKRVY</sequence>
<evidence type="ECO:0000256" key="1">
    <source>
        <dbReference type="SAM" id="Phobius"/>
    </source>
</evidence>
<organism evidence="2 3">
    <name type="scientific">Faecalibacter rhinopitheci</name>
    <dbReference type="NCBI Taxonomy" id="2779678"/>
    <lineage>
        <taxon>Bacteria</taxon>
        <taxon>Pseudomonadati</taxon>
        <taxon>Bacteroidota</taxon>
        <taxon>Flavobacteriia</taxon>
        <taxon>Flavobacteriales</taxon>
        <taxon>Weeksellaceae</taxon>
        <taxon>Faecalibacter</taxon>
    </lineage>
</organism>
<name>A0A8J7FVY0_9FLAO</name>
<dbReference type="RefSeq" id="WP_194182993.1">
    <property type="nucleotide sequence ID" value="NZ_JADGIK010000005.1"/>
</dbReference>
<dbReference type="InterPro" id="IPR025250">
    <property type="entry name" value="DUF4199"/>
</dbReference>
<dbReference type="Pfam" id="PF13858">
    <property type="entry name" value="DUF4199"/>
    <property type="match status" value="1"/>
</dbReference>
<reference evidence="2" key="1">
    <citation type="submission" date="2020-10" db="EMBL/GenBank/DDBJ databases">
        <authorList>
            <person name="Lu T."/>
            <person name="Wang Q."/>
            <person name="Han X."/>
        </authorList>
    </citation>
    <scope>NUCLEOTIDE SEQUENCE</scope>
    <source>
        <strain evidence="2">WQ 117</strain>
    </source>
</reference>
<feature type="transmembrane region" description="Helical" evidence="1">
    <location>
        <begin position="41"/>
        <end position="67"/>
    </location>
</feature>
<keyword evidence="1" id="KW-0812">Transmembrane</keyword>
<keyword evidence="1" id="KW-1133">Transmembrane helix</keyword>
<feature type="transmembrane region" description="Helical" evidence="1">
    <location>
        <begin position="88"/>
        <end position="110"/>
    </location>
</feature>
<feature type="transmembrane region" description="Helical" evidence="1">
    <location>
        <begin position="160"/>
        <end position="183"/>
    </location>
</feature>
<evidence type="ECO:0000313" key="2">
    <source>
        <dbReference type="EMBL" id="MBF0597446.1"/>
    </source>
</evidence>
<protein>
    <submittedName>
        <fullName evidence="2">DUF4199 domain-containing protein</fullName>
    </submittedName>
</protein>
<feature type="transmembrane region" description="Helical" evidence="1">
    <location>
        <begin position="7"/>
        <end position="29"/>
    </location>
</feature>
<keyword evidence="1" id="KW-0472">Membrane</keyword>